<evidence type="ECO:0000256" key="2">
    <source>
        <dbReference type="ARBA" id="ARBA00023125"/>
    </source>
</evidence>
<comment type="caution">
    <text evidence="6">The sequence shown here is derived from an EMBL/GenBank/DDBJ whole genome shotgun (WGS) entry which is preliminary data.</text>
</comment>
<feature type="domain" description="HTH tetR-type" evidence="5">
    <location>
        <begin position="14"/>
        <end position="74"/>
    </location>
</feature>
<protein>
    <submittedName>
        <fullName evidence="6">TetR family transcriptional regulator</fullName>
    </submittedName>
</protein>
<evidence type="ECO:0000256" key="4">
    <source>
        <dbReference type="PROSITE-ProRule" id="PRU00335"/>
    </source>
</evidence>
<keyword evidence="7" id="KW-1185">Reference proteome</keyword>
<evidence type="ECO:0000313" key="6">
    <source>
        <dbReference type="EMBL" id="PWB96915.1"/>
    </source>
</evidence>
<accession>A0A2U1SZ56</accession>
<dbReference type="GO" id="GO:0000976">
    <property type="term" value="F:transcription cis-regulatory region binding"/>
    <property type="evidence" value="ECO:0007669"/>
    <property type="project" value="TreeGrafter"/>
</dbReference>
<dbReference type="SUPFAM" id="SSF46689">
    <property type="entry name" value="Homeodomain-like"/>
    <property type="match status" value="1"/>
</dbReference>
<dbReference type="InterPro" id="IPR009057">
    <property type="entry name" value="Homeodomain-like_sf"/>
</dbReference>
<evidence type="ECO:0000313" key="7">
    <source>
        <dbReference type="Proteomes" id="UP000244978"/>
    </source>
</evidence>
<gene>
    <name evidence="6" type="ORF">DF220_03005</name>
</gene>
<dbReference type="Proteomes" id="UP000244978">
    <property type="component" value="Unassembled WGS sequence"/>
</dbReference>
<evidence type="ECO:0000256" key="3">
    <source>
        <dbReference type="ARBA" id="ARBA00023163"/>
    </source>
</evidence>
<dbReference type="Gene3D" id="1.10.357.10">
    <property type="entry name" value="Tetracycline Repressor, domain 2"/>
    <property type="match status" value="1"/>
</dbReference>
<dbReference type="GO" id="GO:0003700">
    <property type="term" value="F:DNA-binding transcription factor activity"/>
    <property type="evidence" value="ECO:0007669"/>
    <property type="project" value="TreeGrafter"/>
</dbReference>
<dbReference type="PROSITE" id="PS50977">
    <property type="entry name" value="HTH_TETR_2"/>
    <property type="match status" value="1"/>
</dbReference>
<keyword evidence="1" id="KW-0805">Transcription regulation</keyword>
<sequence>MTPTSASGRGRPPAASREMLQDAAFELFLENGYAGTTVEHIAQRAGVSRNTFFNYFEAKGDVFWVEFDEAIDAAQADLASIQASDPLAAIRHALLHAAASLGPSRVPFALTQHDLIGSTHELLSSGIGRVTRLAAILRDAQLACGEQKATATAYALTGAVVAAAQLWARAGSERGAFTPFVEAAIDPVLAGYAATAHGSVG</sequence>
<evidence type="ECO:0000259" key="5">
    <source>
        <dbReference type="PROSITE" id="PS50977"/>
    </source>
</evidence>
<feature type="DNA-binding region" description="H-T-H motif" evidence="4">
    <location>
        <begin position="37"/>
        <end position="56"/>
    </location>
</feature>
<evidence type="ECO:0000256" key="1">
    <source>
        <dbReference type="ARBA" id="ARBA00023015"/>
    </source>
</evidence>
<dbReference type="Pfam" id="PF00440">
    <property type="entry name" value="TetR_N"/>
    <property type="match status" value="1"/>
</dbReference>
<dbReference type="RefSeq" id="WP_108996945.1">
    <property type="nucleotide sequence ID" value="NZ_QEEX01000001.1"/>
</dbReference>
<reference evidence="7" key="1">
    <citation type="submission" date="2018-04" db="EMBL/GenBank/DDBJ databases">
        <authorList>
            <person name="Liu S."/>
            <person name="Wang Z."/>
            <person name="Li J."/>
        </authorList>
    </citation>
    <scope>NUCLEOTIDE SEQUENCE [LARGE SCALE GENOMIC DNA]</scope>
    <source>
        <strain evidence="7">S1194</strain>
    </source>
</reference>
<dbReference type="EMBL" id="QEEX01000001">
    <property type="protein sequence ID" value="PWB96915.1"/>
    <property type="molecule type" value="Genomic_DNA"/>
</dbReference>
<name>A0A2U1SZ56_9MICO</name>
<proteinExistence type="predicted"/>
<dbReference type="PRINTS" id="PR00455">
    <property type="entry name" value="HTHTETR"/>
</dbReference>
<dbReference type="PANTHER" id="PTHR30055">
    <property type="entry name" value="HTH-TYPE TRANSCRIPTIONAL REGULATOR RUTR"/>
    <property type="match status" value="1"/>
</dbReference>
<dbReference type="PANTHER" id="PTHR30055:SF238">
    <property type="entry name" value="MYCOFACTOCIN BIOSYNTHESIS TRANSCRIPTIONAL REGULATOR MFTR-RELATED"/>
    <property type="match status" value="1"/>
</dbReference>
<dbReference type="AlphaFoldDB" id="A0A2U1SZ56"/>
<dbReference type="InterPro" id="IPR001647">
    <property type="entry name" value="HTH_TetR"/>
</dbReference>
<dbReference type="InterPro" id="IPR050109">
    <property type="entry name" value="HTH-type_TetR-like_transc_reg"/>
</dbReference>
<organism evidence="6 7">
    <name type="scientific">Homoserinimonas hongtaonis</name>
    <dbReference type="NCBI Taxonomy" id="2079791"/>
    <lineage>
        <taxon>Bacteria</taxon>
        <taxon>Bacillati</taxon>
        <taxon>Actinomycetota</taxon>
        <taxon>Actinomycetes</taxon>
        <taxon>Micrococcales</taxon>
        <taxon>Microbacteriaceae</taxon>
        <taxon>Homoserinimonas</taxon>
    </lineage>
</organism>
<keyword evidence="3" id="KW-0804">Transcription</keyword>
<keyword evidence="2 4" id="KW-0238">DNA-binding</keyword>